<proteinExistence type="inferred from homology"/>
<dbReference type="InterPro" id="IPR011864">
    <property type="entry name" value="Phosphate_PstC"/>
</dbReference>
<feature type="domain" description="ABC transmembrane type-1" evidence="11">
    <location>
        <begin position="74"/>
        <end position="303"/>
    </location>
</feature>
<dbReference type="Proteomes" id="UP000005540">
    <property type="component" value="Unassembled WGS sequence"/>
</dbReference>
<evidence type="ECO:0000256" key="4">
    <source>
        <dbReference type="ARBA" id="ARBA00022475"/>
    </source>
</evidence>
<dbReference type="InterPro" id="IPR035906">
    <property type="entry name" value="MetI-like_sf"/>
</dbReference>
<evidence type="ECO:0000313" key="13">
    <source>
        <dbReference type="Proteomes" id="UP000005540"/>
    </source>
</evidence>
<keyword evidence="6 9" id="KW-0812">Transmembrane</keyword>
<evidence type="ECO:0000256" key="2">
    <source>
        <dbReference type="ARBA" id="ARBA00007069"/>
    </source>
</evidence>
<evidence type="ECO:0000313" key="12">
    <source>
        <dbReference type="EMBL" id="EEP60271.1"/>
    </source>
</evidence>
<evidence type="ECO:0000256" key="9">
    <source>
        <dbReference type="RuleBase" id="RU363032"/>
    </source>
</evidence>
<dbReference type="NCBIfam" id="TIGR02138">
    <property type="entry name" value="phosphate_pstC"/>
    <property type="match status" value="1"/>
</dbReference>
<dbReference type="PANTHER" id="PTHR30425:SF1">
    <property type="entry name" value="PHOSPHATE TRANSPORT SYSTEM PERMEASE PROTEIN PSTC"/>
    <property type="match status" value="1"/>
</dbReference>
<comment type="similarity">
    <text evidence="2 10">Belongs to the binding-protein-dependent transport system permease family. CysTW subfamily.</text>
</comment>
<feature type="transmembrane region" description="Helical" evidence="9">
    <location>
        <begin position="285"/>
        <end position="303"/>
    </location>
</feature>
<feature type="transmembrane region" description="Helical" evidence="9">
    <location>
        <begin position="169"/>
        <end position="192"/>
    </location>
</feature>
<evidence type="ECO:0000256" key="3">
    <source>
        <dbReference type="ARBA" id="ARBA00022448"/>
    </source>
</evidence>
<feature type="transmembrane region" description="Helical" evidence="9">
    <location>
        <begin position="114"/>
        <end position="138"/>
    </location>
</feature>
<keyword evidence="5 10" id="KW-0592">Phosphate transport</keyword>
<sequence length="316" mass="34298">MENTALKRALLVEKLLKIILGFAAIFIGFILPLVIFIVLYKEAYLAIQTFGVLNFLTSTDWDPVALKFGGLAPIVGTLIATFLSTLFAAPISIGIAIFLVELSPNKLKPIFSTAIELLAGIPSIIYGMWGLFVIAPLFGVKIEPWLQEKLGGIPLIGKLFEGSPTGIDVLTTSLILGIMIIPFMSSVVKDAFNMVPPIMKESAYALGATKWEVIKQVMIPITTSSIAGGLILSTGRALGETMAVTFLAGNVNQIPKSLLDPFTTITVALANQFTEADTAVYLSSLYYLALILFVMSFAVLYLSKIMLLRLEKKWKV</sequence>
<protein>
    <recommendedName>
        <fullName evidence="10">Phosphate transport system permease protein</fullName>
    </recommendedName>
</protein>
<evidence type="ECO:0000256" key="10">
    <source>
        <dbReference type="RuleBase" id="RU363054"/>
    </source>
</evidence>
<evidence type="ECO:0000259" key="11">
    <source>
        <dbReference type="PROSITE" id="PS50928"/>
    </source>
</evidence>
<dbReference type="InterPro" id="IPR000515">
    <property type="entry name" value="MetI-like"/>
</dbReference>
<accession>C4FKX5</accession>
<dbReference type="GO" id="GO:0006817">
    <property type="term" value="P:phosphate ion transport"/>
    <property type="evidence" value="ECO:0007669"/>
    <property type="project" value="UniProtKB-KW"/>
</dbReference>
<keyword evidence="13" id="KW-1185">Reference proteome</keyword>
<gene>
    <name evidence="12" type="primary">pstC</name>
    <name evidence="12" type="ORF">SULYE_1225</name>
</gene>
<dbReference type="AlphaFoldDB" id="C4FKX5"/>
<dbReference type="CDD" id="cd06261">
    <property type="entry name" value="TM_PBP2"/>
    <property type="match status" value="1"/>
</dbReference>
<evidence type="ECO:0000256" key="6">
    <source>
        <dbReference type="ARBA" id="ARBA00022692"/>
    </source>
</evidence>
<dbReference type="Pfam" id="PF00528">
    <property type="entry name" value="BPD_transp_1"/>
    <property type="match status" value="1"/>
</dbReference>
<dbReference type="PANTHER" id="PTHR30425">
    <property type="entry name" value="PHOSPHATE TRANSPORT SYSTEM PERMEASE PROTEIN PST"/>
    <property type="match status" value="1"/>
</dbReference>
<organism evidence="12 13">
    <name type="scientific">Sulfurihydrogenibium yellowstonense SS-5</name>
    <dbReference type="NCBI Taxonomy" id="432331"/>
    <lineage>
        <taxon>Bacteria</taxon>
        <taxon>Pseudomonadati</taxon>
        <taxon>Aquificota</taxon>
        <taxon>Aquificia</taxon>
        <taxon>Aquificales</taxon>
        <taxon>Hydrogenothermaceae</taxon>
        <taxon>Sulfurihydrogenibium</taxon>
    </lineage>
</organism>
<name>C4FKX5_9AQUI</name>
<reference evidence="12 13" key="1">
    <citation type="submission" date="2009-04" db="EMBL/GenBank/DDBJ databases">
        <authorList>
            <person name="Reysenbach A.-L."/>
            <person name="Heidelberg J.F."/>
            <person name="Nelson W.C."/>
        </authorList>
    </citation>
    <scope>NUCLEOTIDE SEQUENCE [LARGE SCALE GENOMIC DNA]</scope>
    <source>
        <strain evidence="12 13">SS-5</strain>
    </source>
</reference>
<dbReference type="GO" id="GO:0005315">
    <property type="term" value="F:phosphate transmembrane transporter activity"/>
    <property type="evidence" value="ECO:0007669"/>
    <property type="project" value="InterPro"/>
</dbReference>
<dbReference type="RefSeq" id="WP_007547417.1">
    <property type="nucleotide sequence ID" value="NZ_ABZS01000122.1"/>
</dbReference>
<dbReference type="GO" id="GO:0005886">
    <property type="term" value="C:plasma membrane"/>
    <property type="evidence" value="ECO:0007669"/>
    <property type="project" value="UniProtKB-SubCell"/>
</dbReference>
<dbReference type="PROSITE" id="PS50928">
    <property type="entry name" value="ABC_TM1"/>
    <property type="match status" value="1"/>
</dbReference>
<comment type="caution">
    <text evidence="12">The sequence shown here is derived from an EMBL/GenBank/DDBJ whole genome shotgun (WGS) entry which is preliminary data.</text>
</comment>
<dbReference type="OrthoDB" id="9785113at2"/>
<evidence type="ECO:0000256" key="1">
    <source>
        <dbReference type="ARBA" id="ARBA00004651"/>
    </source>
</evidence>
<feature type="transmembrane region" description="Helical" evidence="9">
    <location>
        <begin position="71"/>
        <end position="102"/>
    </location>
</feature>
<dbReference type="Gene3D" id="1.10.3720.10">
    <property type="entry name" value="MetI-like"/>
    <property type="match status" value="1"/>
</dbReference>
<dbReference type="EMBL" id="ABZS01000122">
    <property type="protein sequence ID" value="EEP60271.1"/>
    <property type="molecule type" value="Genomic_DNA"/>
</dbReference>
<evidence type="ECO:0000256" key="5">
    <source>
        <dbReference type="ARBA" id="ARBA00022592"/>
    </source>
</evidence>
<keyword evidence="7 9" id="KW-1133">Transmembrane helix</keyword>
<keyword evidence="8 9" id="KW-0472">Membrane</keyword>
<evidence type="ECO:0000256" key="7">
    <source>
        <dbReference type="ARBA" id="ARBA00022989"/>
    </source>
</evidence>
<keyword evidence="3 9" id="KW-0813">Transport</keyword>
<keyword evidence="4 10" id="KW-1003">Cell membrane</keyword>
<dbReference type="InterPro" id="IPR051124">
    <property type="entry name" value="Phosphate_Transport_Permease"/>
</dbReference>
<comment type="caution">
    <text evidence="10">Lacks conserved residue(s) required for the propagation of feature annotation.</text>
</comment>
<feature type="transmembrane region" description="Helical" evidence="9">
    <location>
        <begin position="15"/>
        <end position="40"/>
    </location>
</feature>
<evidence type="ECO:0000256" key="8">
    <source>
        <dbReference type="ARBA" id="ARBA00023136"/>
    </source>
</evidence>
<dbReference type="SUPFAM" id="SSF161098">
    <property type="entry name" value="MetI-like"/>
    <property type="match status" value="1"/>
</dbReference>
<comment type="function">
    <text evidence="10">Part of the binding-protein-dependent transport system for phosphate; probably responsible for the translocation of the substrate across the membrane.</text>
</comment>
<comment type="subcellular location">
    <subcellularLocation>
        <location evidence="1 9">Cell membrane</location>
        <topology evidence="1 9">Multi-pass membrane protein</topology>
    </subcellularLocation>
</comment>